<evidence type="ECO:0000313" key="2">
    <source>
        <dbReference type="EMBL" id="CAA0822970.1"/>
    </source>
</evidence>
<feature type="domain" description="Retrotransposon gag" evidence="1">
    <location>
        <begin position="57"/>
        <end position="120"/>
    </location>
</feature>
<comment type="caution">
    <text evidence="2">The sequence shown here is derived from an EMBL/GenBank/DDBJ whole genome shotgun (WGS) entry which is preliminary data.</text>
</comment>
<feature type="non-terminal residue" evidence="2">
    <location>
        <position position="1"/>
    </location>
</feature>
<dbReference type="EMBL" id="CACSLK010024474">
    <property type="protein sequence ID" value="CAA0822970.1"/>
    <property type="molecule type" value="Genomic_DNA"/>
</dbReference>
<keyword evidence="3" id="KW-1185">Reference proteome</keyword>
<name>A0A9N7RCG5_STRHE</name>
<dbReference type="AlphaFoldDB" id="A0A9N7RCG5"/>
<gene>
    <name evidence="2" type="ORF">SHERM_20196</name>
</gene>
<feature type="non-terminal residue" evidence="2">
    <location>
        <position position="169"/>
    </location>
</feature>
<dbReference type="Proteomes" id="UP001153555">
    <property type="component" value="Unassembled WGS sequence"/>
</dbReference>
<reference evidence="2" key="1">
    <citation type="submission" date="2019-12" db="EMBL/GenBank/DDBJ databases">
        <authorList>
            <person name="Scholes J."/>
        </authorList>
    </citation>
    <scope>NUCLEOTIDE SEQUENCE</scope>
</reference>
<proteinExistence type="predicted"/>
<evidence type="ECO:0000313" key="3">
    <source>
        <dbReference type="Proteomes" id="UP001153555"/>
    </source>
</evidence>
<organism evidence="2 3">
    <name type="scientific">Striga hermonthica</name>
    <name type="common">Purple witchweed</name>
    <name type="synonym">Buchnera hermonthica</name>
    <dbReference type="NCBI Taxonomy" id="68872"/>
    <lineage>
        <taxon>Eukaryota</taxon>
        <taxon>Viridiplantae</taxon>
        <taxon>Streptophyta</taxon>
        <taxon>Embryophyta</taxon>
        <taxon>Tracheophyta</taxon>
        <taxon>Spermatophyta</taxon>
        <taxon>Magnoliopsida</taxon>
        <taxon>eudicotyledons</taxon>
        <taxon>Gunneridae</taxon>
        <taxon>Pentapetalae</taxon>
        <taxon>asterids</taxon>
        <taxon>lamiids</taxon>
        <taxon>Lamiales</taxon>
        <taxon>Orobanchaceae</taxon>
        <taxon>Buchnereae</taxon>
        <taxon>Striga</taxon>
    </lineage>
</organism>
<protein>
    <recommendedName>
        <fullName evidence="1">Retrotransposon gag domain-containing protein</fullName>
    </recommendedName>
</protein>
<dbReference type="InterPro" id="IPR005162">
    <property type="entry name" value="Retrotrans_gag_dom"/>
</dbReference>
<dbReference type="OrthoDB" id="1164937at2759"/>
<dbReference type="Pfam" id="PF03732">
    <property type="entry name" value="Retrotrans_gag"/>
    <property type="match status" value="1"/>
</dbReference>
<evidence type="ECO:0000259" key="1">
    <source>
        <dbReference type="Pfam" id="PF03732"/>
    </source>
</evidence>
<accession>A0A9N7RCG5</accession>
<sequence length="169" mass="19347">QPPLPPPPPPPHQHALGRDPITQSVLDFRGMHPPAFTGVEGPEAGAEWLQQLESIFDLLFTTYYPYAYCAQMMKDFWVLKQGPRPVDVYEHDFTRMCMFSPMLVNTDEKKAFCFRDGLRPNLRYTLTGHGVLPYSEMVRRASELVVCQNSWRAAAPSYQQTRMIQPISS</sequence>